<reference evidence="2 4" key="1">
    <citation type="submission" date="2014-07" db="EMBL/GenBank/DDBJ databases">
        <title>Complete genome sequence of a moderately halophilic bacterium Terribacillus aidingensis MP602, isolated from Cryptomeria fortunei in Tianmu mountain in China.</title>
        <authorList>
            <person name="Wang Y."/>
            <person name="Lu P."/>
            <person name="Zhang L."/>
        </authorList>
    </citation>
    <scope>NUCLEOTIDE SEQUENCE [LARGE SCALE GENOMIC DNA]</scope>
    <source>
        <strain evidence="2 4">MP602</strain>
    </source>
</reference>
<evidence type="ECO:0000313" key="5">
    <source>
        <dbReference type="Proteomes" id="UP000199735"/>
    </source>
</evidence>
<name>A0A075LP08_9BACI</name>
<dbReference type="EMBL" id="FOCD01000002">
    <property type="protein sequence ID" value="SEN39712.1"/>
    <property type="molecule type" value="Genomic_DNA"/>
</dbReference>
<dbReference type="HOGENOM" id="CLU_885441_0_0_9"/>
<protein>
    <submittedName>
        <fullName evidence="3">Sugar phosphate isomerase/epimerase</fullName>
    </submittedName>
    <submittedName>
        <fullName evidence="2">Xylose isomerase</fullName>
    </submittedName>
</protein>
<dbReference type="InterPro" id="IPR050312">
    <property type="entry name" value="IolE/XylAMocC-like"/>
</dbReference>
<dbReference type="AlphaFoldDB" id="A0A075LP08"/>
<dbReference type="PANTHER" id="PTHR12110">
    <property type="entry name" value="HYDROXYPYRUVATE ISOMERASE"/>
    <property type="match status" value="1"/>
</dbReference>
<organism evidence="2 4">
    <name type="scientific">Terribacillus saccharophilus</name>
    <dbReference type="NCBI Taxonomy" id="361277"/>
    <lineage>
        <taxon>Bacteria</taxon>
        <taxon>Bacillati</taxon>
        <taxon>Bacillota</taxon>
        <taxon>Bacilli</taxon>
        <taxon>Bacillales</taxon>
        <taxon>Bacillaceae</taxon>
        <taxon>Terribacillus</taxon>
    </lineage>
</organism>
<dbReference type="Gene3D" id="3.20.20.150">
    <property type="entry name" value="Divalent-metal-dependent TIM barrel enzymes"/>
    <property type="match status" value="1"/>
</dbReference>
<evidence type="ECO:0000313" key="3">
    <source>
        <dbReference type="EMBL" id="SEN39712.1"/>
    </source>
</evidence>
<dbReference type="InterPro" id="IPR013022">
    <property type="entry name" value="Xyl_isomerase-like_TIM-brl"/>
</dbReference>
<dbReference type="Proteomes" id="UP000199735">
    <property type="component" value="Unassembled WGS sequence"/>
</dbReference>
<sequence length="289" mass="32706">MKFSIYSVMTPDITPETLIAYLKDTNYTAVEWRFSETPVDVKSEKPSYWRNNLCTISPSITDYDIQVLKDKAEDSGINMLSVLPYLTAGDLESTEHALQIAKKLGASTIRLGIPVYDRSKHYNDLFKSAAAYLSEVEQMCRQYKVKGLVETHHHTIAPSASLAYQLVCSYDPDHIGVLYDPGNMVHEGYENYRMGLELLGDYLAHVHVKNAIWQRGQTQEDGTVDWSVQWAPIEKGAVNWKQVLLDLKAVGYDGYVGMEDFSASMSTVNSIKHNIETVQRFLAENEEAY</sequence>
<keyword evidence="2" id="KW-0413">Isomerase</keyword>
<dbReference type="GeneID" id="34223144"/>
<dbReference type="InterPro" id="IPR036237">
    <property type="entry name" value="Xyl_isomerase-like_sf"/>
</dbReference>
<dbReference type="RefSeq" id="WP_038563726.1">
    <property type="nucleotide sequence ID" value="NZ_CP008876.1"/>
</dbReference>
<evidence type="ECO:0000313" key="2">
    <source>
        <dbReference type="EMBL" id="AIF67727.1"/>
    </source>
</evidence>
<proteinExistence type="predicted"/>
<evidence type="ECO:0000259" key="1">
    <source>
        <dbReference type="Pfam" id="PF01261"/>
    </source>
</evidence>
<dbReference type="OrthoDB" id="104997at2"/>
<accession>A0AAX2EG63</accession>
<accession>A0A075LP08</accession>
<feature type="domain" description="Xylose isomerase-like TIM barrel" evidence="1">
    <location>
        <begin position="21"/>
        <end position="276"/>
    </location>
</feature>
<dbReference type="EMBL" id="CP008876">
    <property type="protein sequence ID" value="AIF67727.1"/>
    <property type="molecule type" value="Genomic_DNA"/>
</dbReference>
<dbReference type="GO" id="GO:0016853">
    <property type="term" value="F:isomerase activity"/>
    <property type="evidence" value="ECO:0007669"/>
    <property type="project" value="UniProtKB-KW"/>
</dbReference>
<reference evidence="3 5" key="2">
    <citation type="submission" date="2016-10" db="EMBL/GenBank/DDBJ databases">
        <authorList>
            <person name="Varghese N."/>
            <person name="Submissions S."/>
        </authorList>
    </citation>
    <scope>NUCLEOTIDE SEQUENCE [LARGE SCALE GENOMIC DNA]</scope>
    <source>
        <strain evidence="3 5">DSM 21619</strain>
    </source>
</reference>
<dbReference type="SUPFAM" id="SSF51658">
    <property type="entry name" value="Xylose isomerase-like"/>
    <property type="match status" value="1"/>
</dbReference>
<dbReference type="KEGG" id="tap:GZ22_14500"/>
<dbReference type="Pfam" id="PF01261">
    <property type="entry name" value="AP_endonuc_2"/>
    <property type="match status" value="1"/>
</dbReference>
<dbReference type="Proteomes" id="UP000027980">
    <property type="component" value="Chromosome"/>
</dbReference>
<gene>
    <name evidence="2" type="ORF">GZ22_14500</name>
    <name evidence="3" type="ORF">SAMN04489762_2146</name>
</gene>
<evidence type="ECO:0000313" key="4">
    <source>
        <dbReference type="Proteomes" id="UP000027980"/>
    </source>
</evidence>